<sequence length="94" mass="11007">MTLTLSLPPELEQYLIQESQQQGLSVETYTLELIQKSILQKEKQLKIVNVLQSWIDESDEQEQQETGEYLINALDENRLSNRQLFPQELKGVSW</sequence>
<name>A0ABY5LWZ3_9CYAN</name>
<evidence type="ECO:0000313" key="1">
    <source>
        <dbReference type="EMBL" id="UUO15272.1"/>
    </source>
</evidence>
<dbReference type="Proteomes" id="UP001057561">
    <property type="component" value="Chromosome"/>
</dbReference>
<protein>
    <recommendedName>
        <fullName evidence="3">CopG-like ribbon-helix-helix domain-containing protein</fullName>
    </recommendedName>
</protein>
<accession>A0ABY5LWZ3</accession>
<evidence type="ECO:0000313" key="2">
    <source>
        <dbReference type="Proteomes" id="UP001057561"/>
    </source>
</evidence>
<proteinExistence type="predicted"/>
<organism evidence="1 2">
    <name type="scientific">Dolichospermum heterosporum TAC447</name>
    <dbReference type="NCBI Taxonomy" id="747523"/>
    <lineage>
        <taxon>Bacteria</taxon>
        <taxon>Bacillati</taxon>
        <taxon>Cyanobacteriota</taxon>
        <taxon>Cyanophyceae</taxon>
        <taxon>Nostocales</taxon>
        <taxon>Aphanizomenonaceae</taxon>
        <taxon>Dolichospermum</taxon>
        <taxon>Dolichospermum heterosporum</taxon>
    </lineage>
</organism>
<evidence type="ECO:0008006" key="3">
    <source>
        <dbReference type="Google" id="ProtNLM"/>
    </source>
</evidence>
<dbReference type="EMBL" id="CP099464">
    <property type="protein sequence ID" value="UUO15272.1"/>
    <property type="molecule type" value="Genomic_DNA"/>
</dbReference>
<gene>
    <name evidence="1" type="ORF">NG743_25310</name>
</gene>
<keyword evidence="2" id="KW-1185">Reference proteome</keyword>
<dbReference type="RefSeq" id="WP_027401270.1">
    <property type="nucleotide sequence ID" value="NZ_CP099464.1"/>
</dbReference>
<reference evidence="1" key="1">
    <citation type="submission" date="2022-06" db="EMBL/GenBank/DDBJ databases">
        <title>Nostosin G and Spiroidesin B from the Cyanobacterium Dolichospermum sp. NIES-1697.</title>
        <authorList>
            <person name="Phan C.-S."/>
            <person name="Mehjabin J.J."/>
            <person name="Anas A.R.J."/>
            <person name="Hayasaka M."/>
            <person name="Onoki R."/>
            <person name="Wang J."/>
            <person name="Umezawa T."/>
            <person name="Washio K."/>
            <person name="Morikawa M."/>
            <person name="Okino T."/>
        </authorList>
    </citation>
    <scope>NUCLEOTIDE SEQUENCE</scope>
    <source>
        <strain evidence="1">NIES-1697</strain>
    </source>
</reference>